<dbReference type="AlphaFoldDB" id="A0A562Q158"/>
<dbReference type="PROSITE" id="PS01124">
    <property type="entry name" value="HTH_ARAC_FAMILY_2"/>
    <property type="match status" value="1"/>
</dbReference>
<reference evidence="6 9" key="3">
    <citation type="submission" date="2019-12" db="EMBL/GenBank/DDBJ databases">
        <title>Draft Genome Sequences of Six Type Strains of the Genus Massilia.</title>
        <authorList>
            <person name="Miess H."/>
            <person name="Frediansyah A."/>
            <person name="Goeker M."/>
            <person name="Gross H."/>
        </authorList>
    </citation>
    <scope>NUCLEOTIDE SEQUENCE [LARGE SCALE GENOMIC DNA]</scope>
    <source>
        <strain evidence="6 9">DSM 26639</strain>
    </source>
</reference>
<evidence type="ECO:0000313" key="9">
    <source>
        <dbReference type="Proteomes" id="UP000437862"/>
    </source>
</evidence>
<dbReference type="PRINTS" id="PR00032">
    <property type="entry name" value="HTHARAC"/>
</dbReference>
<accession>A0A562Q158</accession>
<dbReference type="InterPro" id="IPR018060">
    <property type="entry name" value="HTH_AraC"/>
</dbReference>
<dbReference type="InterPro" id="IPR009057">
    <property type="entry name" value="Homeodomain-like_sf"/>
</dbReference>
<gene>
    <name evidence="6" type="ORF">GO485_02955</name>
    <name evidence="7" type="ORF">IP92_01607</name>
</gene>
<dbReference type="Proteomes" id="UP000315112">
    <property type="component" value="Unassembled WGS sequence"/>
</dbReference>
<dbReference type="EMBL" id="CP046904">
    <property type="protein sequence ID" value="QGZ38108.1"/>
    <property type="molecule type" value="Genomic_DNA"/>
</dbReference>
<dbReference type="InterPro" id="IPR013656">
    <property type="entry name" value="PAS_4"/>
</dbReference>
<evidence type="ECO:0000256" key="2">
    <source>
        <dbReference type="ARBA" id="ARBA00023125"/>
    </source>
</evidence>
<proteinExistence type="predicted"/>
<dbReference type="PANTHER" id="PTHR46796">
    <property type="entry name" value="HTH-TYPE TRANSCRIPTIONAL ACTIVATOR RHAS-RELATED"/>
    <property type="match status" value="1"/>
</dbReference>
<evidence type="ECO:0000259" key="5">
    <source>
        <dbReference type="PROSITE" id="PS50113"/>
    </source>
</evidence>
<evidence type="ECO:0000259" key="4">
    <source>
        <dbReference type="PROSITE" id="PS01124"/>
    </source>
</evidence>
<keyword evidence="1" id="KW-0805">Transcription regulation</keyword>
<protein>
    <submittedName>
        <fullName evidence="7">AraC-like DNA-binding protein</fullName>
    </submittedName>
    <submittedName>
        <fullName evidence="6">Helix-turn-helix domain-containing protein</fullName>
    </submittedName>
</protein>
<dbReference type="Gene3D" id="1.10.10.60">
    <property type="entry name" value="Homeodomain-like"/>
    <property type="match status" value="2"/>
</dbReference>
<dbReference type="InterPro" id="IPR018062">
    <property type="entry name" value="HTH_AraC-typ_CS"/>
</dbReference>
<dbReference type="SMART" id="SM00342">
    <property type="entry name" value="HTH_ARAC"/>
    <property type="match status" value="1"/>
</dbReference>
<dbReference type="InterPro" id="IPR020449">
    <property type="entry name" value="Tscrpt_reg_AraC-type_HTH"/>
</dbReference>
<dbReference type="GO" id="GO:0003700">
    <property type="term" value="F:DNA-binding transcription factor activity"/>
    <property type="evidence" value="ECO:0007669"/>
    <property type="project" value="InterPro"/>
</dbReference>
<dbReference type="RefSeq" id="WP_145873983.1">
    <property type="nucleotide sequence ID" value="NZ_CP046904.1"/>
</dbReference>
<dbReference type="Pfam" id="PF08448">
    <property type="entry name" value="PAS_4"/>
    <property type="match status" value="1"/>
</dbReference>
<evidence type="ECO:0000256" key="3">
    <source>
        <dbReference type="ARBA" id="ARBA00023163"/>
    </source>
</evidence>
<evidence type="ECO:0000313" key="8">
    <source>
        <dbReference type="Proteomes" id="UP000315112"/>
    </source>
</evidence>
<dbReference type="CDD" id="cd00130">
    <property type="entry name" value="PAS"/>
    <property type="match status" value="1"/>
</dbReference>
<dbReference type="Proteomes" id="UP000437862">
    <property type="component" value="Chromosome"/>
</dbReference>
<dbReference type="OrthoDB" id="6146868at2"/>
<feature type="domain" description="HTH araC/xylS-type" evidence="4">
    <location>
        <begin position="173"/>
        <end position="270"/>
    </location>
</feature>
<evidence type="ECO:0000256" key="1">
    <source>
        <dbReference type="ARBA" id="ARBA00023015"/>
    </source>
</evidence>
<dbReference type="InterPro" id="IPR000014">
    <property type="entry name" value="PAS"/>
</dbReference>
<dbReference type="InterPro" id="IPR035965">
    <property type="entry name" value="PAS-like_dom_sf"/>
</dbReference>
<keyword evidence="9" id="KW-1185">Reference proteome</keyword>
<organism evidence="7 8">
    <name type="scientific">Pseudoduganella flava</name>
    <dbReference type="NCBI Taxonomy" id="871742"/>
    <lineage>
        <taxon>Bacteria</taxon>
        <taxon>Pseudomonadati</taxon>
        <taxon>Pseudomonadota</taxon>
        <taxon>Betaproteobacteria</taxon>
        <taxon>Burkholderiales</taxon>
        <taxon>Oxalobacteraceae</taxon>
        <taxon>Telluria group</taxon>
        <taxon>Pseudoduganella</taxon>
    </lineage>
</organism>
<dbReference type="PROSITE" id="PS00041">
    <property type="entry name" value="HTH_ARAC_FAMILY_1"/>
    <property type="match status" value="1"/>
</dbReference>
<keyword evidence="2 7" id="KW-0238">DNA-binding</keyword>
<keyword evidence="3" id="KW-0804">Transcription</keyword>
<dbReference type="InterPro" id="IPR050204">
    <property type="entry name" value="AraC_XylS_family_regulators"/>
</dbReference>
<dbReference type="Gene3D" id="3.30.450.20">
    <property type="entry name" value="PAS domain"/>
    <property type="match status" value="1"/>
</dbReference>
<sequence length="286" mass="32149">MNTIVLGRGVVVAQGAPGERPVPGNGAASAVTAGCARFFTEHGISTPSALFDTLPDMYYFAKNRAGQFVWGNRLLQEQHDLADVADILGKTDHDFFRRDIADRIRADDLSVMDRGVTVKNKLEVLGGENGELIWLFTTKAPIRDRHGEIVGIEGFSRDAQRSQDVIAPFHEFRKCIEYLQEHLMEPISIEHLARLSCMSLSTFERKFKQHFSLTPKQYILHRKVHEACRLLPQVNNIARVALETGFGGQSYFTKQFRTVVGITPKQYQLSLAAGRTGRAPRQEHRT</sequence>
<evidence type="ECO:0000313" key="6">
    <source>
        <dbReference type="EMBL" id="QGZ38108.1"/>
    </source>
</evidence>
<evidence type="ECO:0000313" key="7">
    <source>
        <dbReference type="EMBL" id="TWI50378.1"/>
    </source>
</evidence>
<dbReference type="GO" id="GO:0043565">
    <property type="term" value="F:sequence-specific DNA binding"/>
    <property type="evidence" value="ECO:0007669"/>
    <property type="project" value="InterPro"/>
</dbReference>
<dbReference type="SUPFAM" id="SSF55785">
    <property type="entry name" value="PYP-like sensor domain (PAS domain)"/>
    <property type="match status" value="1"/>
</dbReference>
<name>A0A562Q158_9BURK</name>
<reference evidence="7" key="2">
    <citation type="submission" date="2019-07" db="EMBL/GenBank/DDBJ databases">
        <authorList>
            <person name="Whitman W."/>
            <person name="Huntemann M."/>
            <person name="Clum A."/>
            <person name="Pillay M."/>
            <person name="Palaniappan K."/>
            <person name="Varghese N."/>
            <person name="Mikhailova N."/>
            <person name="Stamatis D."/>
            <person name="Reddy T."/>
            <person name="Daum C."/>
            <person name="Shapiro N."/>
            <person name="Ivanova N."/>
            <person name="Kyrpides N."/>
            <person name="Woyke T."/>
        </authorList>
    </citation>
    <scope>NUCLEOTIDE SEQUENCE</scope>
    <source>
        <strain evidence="7">CGMCC 1.10685</strain>
    </source>
</reference>
<dbReference type="EMBL" id="VLKW01000002">
    <property type="protein sequence ID" value="TWI50378.1"/>
    <property type="molecule type" value="Genomic_DNA"/>
</dbReference>
<dbReference type="SUPFAM" id="SSF46689">
    <property type="entry name" value="Homeodomain-like"/>
    <property type="match status" value="2"/>
</dbReference>
<reference evidence="7 8" key="1">
    <citation type="journal article" date="2015" name="Stand. Genomic Sci.">
        <title>Genomic Encyclopedia of Bacterial and Archaeal Type Strains, Phase III: the genomes of soil and plant-associated and newly described type strains.</title>
        <authorList>
            <person name="Whitman W.B."/>
            <person name="Woyke T."/>
            <person name="Klenk H.P."/>
            <person name="Zhou Y."/>
            <person name="Lilburn T.G."/>
            <person name="Beck B.J."/>
            <person name="De Vos P."/>
            <person name="Vandamme P."/>
            <person name="Eisen J.A."/>
            <person name="Garrity G."/>
            <person name="Hugenholtz P."/>
            <person name="Kyrpides N.C."/>
        </authorList>
    </citation>
    <scope>NUCLEOTIDE SEQUENCE [LARGE SCALE GENOMIC DNA]</scope>
    <source>
        <strain evidence="7 8">CGMCC 1.10685</strain>
    </source>
</reference>
<feature type="domain" description="PAC" evidence="5">
    <location>
        <begin position="118"/>
        <end position="171"/>
    </location>
</feature>
<dbReference type="Pfam" id="PF12833">
    <property type="entry name" value="HTH_18"/>
    <property type="match status" value="1"/>
</dbReference>
<dbReference type="PROSITE" id="PS50113">
    <property type="entry name" value="PAC"/>
    <property type="match status" value="1"/>
</dbReference>
<dbReference type="InterPro" id="IPR000700">
    <property type="entry name" value="PAS-assoc_C"/>
</dbReference>